<dbReference type="PROSITE" id="PS50928">
    <property type="entry name" value="ABC_TM1"/>
    <property type="match status" value="1"/>
</dbReference>
<keyword evidence="3 5" id="KW-1133">Transmembrane helix</keyword>
<keyword evidence="6" id="KW-0592">Phosphate transport</keyword>
<dbReference type="InterPro" id="IPR000515">
    <property type="entry name" value="MetI-like"/>
</dbReference>
<evidence type="ECO:0000256" key="3">
    <source>
        <dbReference type="ARBA" id="ARBA00022989"/>
    </source>
</evidence>
<dbReference type="RefSeq" id="WP_146509070.1">
    <property type="nucleotide sequence ID" value="NZ_SIHI01000001.1"/>
</dbReference>
<comment type="function">
    <text evidence="6">Part of the binding-protein-dependent transport system for phosphate; probably responsible for the translocation of the substrate across the membrane.</text>
</comment>
<evidence type="ECO:0000313" key="8">
    <source>
        <dbReference type="EMBL" id="TWT58582.1"/>
    </source>
</evidence>
<keyword evidence="2 5" id="KW-0812">Transmembrane</keyword>
<name>A0A5C5X9Q2_9PLAN</name>
<feature type="transmembrane region" description="Helical" evidence="5">
    <location>
        <begin position="94"/>
        <end position="118"/>
    </location>
</feature>
<feature type="domain" description="ABC transmembrane type-1" evidence="7">
    <location>
        <begin position="95"/>
        <end position="313"/>
    </location>
</feature>
<feature type="transmembrane region" description="Helical" evidence="5">
    <location>
        <begin position="138"/>
        <end position="160"/>
    </location>
</feature>
<gene>
    <name evidence="8" type="primary">pstC</name>
    <name evidence="8" type="ORF">KOR42_19640</name>
</gene>
<feature type="transmembrane region" description="Helical" evidence="5">
    <location>
        <begin position="221"/>
        <end position="242"/>
    </location>
</feature>
<evidence type="ECO:0000313" key="9">
    <source>
        <dbReference type="Proteomes" id="UP000317243"/>
    </source>
</evidence>
<dbReference type="GO" id="GO:0005886">
    <property type="term" value="C:plasma membrane"/>
    <property type="evidence" value="ECO:0007669"/>
    <property type="project" value="UniProtKB-SubCell"/>
</dbReference>
<dbReference type="AlphaFoldDB" id="A0A5C5X9Q2"/>
<dbReference type="SUPFAM" id="SSF161098">
    <property type="entry name" value="MetI-like"/>
    <property type="match status" value="1"/>
</dbReference>
<dbReference type="Pfam" id="PF00528">
    <property type="entry name" value="BPD_transp_1"/>
    <property type="match status" value="1"/>
</dbReference>
<feature type="transmembrane region" description="Helical" evidence="5">
    <location>
        <begin position="31"/>
        <end position="52"/>
    </location>
</feature>
<keyword evidence="5" id="KW-0813">Transport</keyword>
<dbReference type="PANTHER" id="PTHR42727:SF1">
    <property type="entry name" value="PHOSPHATE TRANSPORT SYSTEM PERMEASE"/>
    <property type="match status" value="1"/>
</dbReference>
<dbReference type="NCBIfam" id="TIGR02138">
    <property type="entry name" value="phosphate_pstC"/>
    <property type="match status" value="1"/>
</dbReference>
<comment type="subcellular location">
    <subcellularLocation>
        <location evidence="1 5">Cell membrane</location>
        <topology evidence="1 5">Multi-pass membrane protein</topology>
    </subcellularLocation>
</comment>
<dbReference type="InterPro" id="IPR035906">
    <property type="entry name" value="MetI-like_sf"/>
</dbReference>
<feature type="transmembrane region" description="Helical" evidence="5">
    <location>
        <begin position="180"/>
        <end position="200"/>
    </location>
</feature>
<accession>A0A5C5X9Q2</accession>
<sequence>MPLLSIRRRQVPVSLRTKHNQFRLQERCIEIVLFLCAALSIATTLSIIFVLITEAVYTIGPAKAFFEEVNPMDFFFGTRWAPNFKPQSFGVLPLFTGTFLVAGIAALVGLPIGILTAVYLSEYASPRLRGVIKPFLEILAGIPTVIYGYFALEFITPLFLKPIFSGLMGFDVDGYNALSAGIVVGIMIIPMVSSLSEDALRAVPRSLREAGYALGSTKYEVCVKIVLPAAFSGIVAAVLLAISRAIGETMAVTIAAGQSPNLTLSPFHSVQTMTAYIVNVSLGDTPAGSIEYKSLYAVGLTLFCITLLMNVLSQAVMRRFREVYN</sequence>
<dbReference type="OrthoDB" id="9785113at2"/>
<keyword evidence="9" id="KW-1185">Reference proteome</keyword>
<keyword evidence="4 5" id="KW-0472">Membrane</keyword>
<dbReference type="PANTHER" id="PTHR42727">
    <property type="entry name" value="PHOSPHATE TRANSPORT SYSTEM PERMEASE PROTEIN"/>
    <property type="match status" value="1"/>
</dbReference>
<dbReference type="GO" id="GO:0005315">
    <property type="term" value="F:phosphate transmembrane transporter activity"/>
    <property type="evidence" value="ECO:0007669"/>
    <property type="project" value="InterPro"/>
</dbReference>
<dbReference type="Proteomes" id="UP000317243">
    <property type="component" value="Unassembled WGS sequence"/>
</dbReference>
<comment type="caution">
    <text evidence="8">The sequence shown here is derived from an EMBL/GenBank/DDBJ whole genome shotgun (WGS) entry which is preliminary data.</text>
</comment>
<organism evidence="8 9">
    <name type="scientific">Thalassoglobus neptunius</name>
    <dbReference type="NCBI Taxonomy" id="1938619"/>
    <lineage>
        <taxon>Bacteria</taxon>
        <taxon>Pseudomonadati</taxon>
        <taxon>Planctomycetota</taxon>
        <taxon>Planctomycetia</taxon>
        <taxon>Planctomycetales</taxon>
        <taxon>Planctomycetaceae</taxon>
        <taxon>Thalassoglobus</taxon>
    </lineage>
</organism>
<evidence type="ECO:0000256" key="4">
    <source>
        <dbReference type="ARBA" id="ARBA00023136"/>
    </source>
</evidence>
<evidence type="ECO:0000256" key="2">
    <source>
        <dbReference type="ARBA" id="ARBA00022692"/>
    </source>
</evidence>
<evidence type="ECO:0000256" key="5">
    <source>
        <dbReference type="RuleBase" id="RU363032"/>
    </source>
</evidence>
<comment type="similarity">
    <text evidence="6">Belongs to the binding-protein-dependent transport system permease family. CysTW subfamily.</text>
</comment>
<proteinExistence type="inferred from homology"/>
<dbReference type="CDD" id="cd06261">
    <property type="entry name" value="TM_PBP2"/>
    <property type="match status" value="1"/>
</dbReference>
<evidence type="ECO:0000259" key="7">
    <source>
        <dbReference type="PROSITE" id="PS50928"/>
    </source>
</evidence>
<evidence type="ECO:0000256" key="6">
    <source>
        <dbReference type="RuleBase" id="RU363054"/>
    </source>
</evidence>
<reference evidence="8 9" key="1">
    <citation type="submission" date="2019-02" db="EMBL/GenBank/DDBJ databases">
        <title>Deep-cultivation of Planctomycetes and their phenomic and genomic characterization uncovers novel biology.</title>
        <authorList>
            <person name="Wiegand S."/>
            <person name="Jogler M."/>
            <person name="Boedeker C."/>
            <person name="Pinto D."/>
            <person name="Vollmers J."/>
            <person name="Rivas-Marin E."/>
            <person name="Kohn T."/>
            <person name="Peeters S.H."/>
            <person name="Heuer A."/>
            <person name="Rast P."/>
            <person name="Oberbeckmann S."/>
            <person name="Bunk B."/>
            <person name="Jeske O."/>
            <person name="Meyerdierks A."/>
            <person name="Storesund J.E."/>
            <person name="Kallscheuer N."/>
            <person name="Luecker S."/>
            <person name="Lage O.M."/>
            <person name="Pohl T."/>
            <person name="Merkel B.J."/>
            <person name="Hornburger P."/>
            <person name="Mueller R.-W."/>
            <person name="Bruemmer F."/>
            <person name="Labrenz M."/>
            <person name="Spormann A.M."/>
            <person name="Op Den Camp H."/>
            <person name="Overmann J."/>
            <person name="Amann R."/>
            <person name="Jetten M.S.M."/>
            <person name="Mascher T."/>
            <person name="Medema M.H."/>
            <person name="Devos D.P."/>
            <person name="Kaster A.-K."/>
            <person name="Ovreas L."/>
            <person name="Rohde M."/>
            <person name="Galperin M.Y."/>
            <person name="Jogler C."/>
        </authorList>
    </citation>
    <scope>NUCLEOTIDE SEQUENCE [LARGE SCALE GENOMIC DNA]</scope>
    <source>
        <strain evidence="8 9">KOR42</strain>
    </source>
</reference>
<keyword evidence="6" id="KW-1003">Cell membrane</keyword>
<feature type="transmembrane region" description="Helical" evidence="5">
    <location>
        <begin position="294"/>
        <end position="312"/>
    </location>
</feature>
<dbReference type="Gene3D" id="1.10.3720.10">
    <property type="entry name" value="MetI-like"/>
    <property type="match status" value="1"/>
</dbReference>
<dbReference type="InterPro" id="IPR011864">
    <property type="entry name" value="Phosphate_PstC"/>
</dbReference>
<dbReference type="EMBL" id="SIHI01000001">
    <property type="protein sequence ID" value="TWT58582.1"/>
    <property type="molecule type" value="Genomic_DNA"/>
</dbReference>
<protein>
    <recommendedName>
        <fullName evidence="6">Phosphate transport system permease protein</fullName>
    </recommendedName>
</protein>
<dbReference type="GO" id="GO:0006817">
    <property type="term" value="P:phosphate ion transport"/>
    <property type="evidence" value="ECO:0007669"/>
    <property type="project" value="UniProtKB-KW"/>
</dbReference>
<evidence type="ECO:0000256" key="1">
    <source>
        <dbReference type="ARBA" id="ARBA00004651"/>
    </source>
</evidence>